<organism evidence="1 2">
    <name type="scientific">Hyalangium minutum</name>
    <dbReference type="NCBI Taxonomy" id="394096"/>
    <lineage>
        <taxon>Bacteria</taxon>
        <taxon>Pseudomonadati</taxon>
        <taxon>Myxococcota</taxon>
        <taxon>Myxococcia</taxon>
        <taxon>Myxococcales</taxon>
        <taxon>Cystobacterineae</taxon>
        <taxon>Archangiaceae</taxon>
        <taxon>Hyalangium</taxon>
    </lineage>
</organism>
<dbReference type="Proteomes" id="UP000028725">
    <property type="component" value="Unassembled WGS sequence"/>
</dbReference>
<name>A0A085WAC8_9BACT</name>
<dbReference type="EMBL" id="JMCB01000013">
    <property type="protein sequence ID" value="KFE64641.1"/>
    <property type="molecule type" value="Genomic_DNA"/>
</dbReference>
<proteinExistence type="predicted"/>
<gene>
    <name evidence="1" type="ORF">DB31_1659</name>
</gene>
<protein>
    <submittedName>
        <fullName evidence="1">Uncharacterized protein</fullName>
    </submittedName>
</protein>
<evidence type="ECO:0000313" key="2">
    <source>
        <dbReference type="Proteomes" id="UP000028725"/>
    </source>
</evidence>
<dbReference type="AlphaFoldDB" id="A0A085WAC8"/>
<keyword evidence="2" id="KW-1185">Reference proteome</keyword>
<sequence length="108" mass="11932">MRGSQEDIASTCAVVHGHNCQKSSCPEGFWCEDFLIPARPGEAWVRCAQSCLEPDSPPCPSGEVCSLISCERLCSPEQTGACGEGFHCIQVQEDGPWLCKPEWYRPRE</sequence>
<comment type="caution">
    <text evidence="1">The sequence shown here is derived from an EMBL/GenBank/DDBJ whole genome shotgun (WGS) entry which is preliminary data.</text>
</comment>
<accession>A0A085WAC8</accession>
<reference evidence="1 2" key="1">
    <citation type="submission" date="2014-04" db="EMBL/GenBank/DDBJ databases">
        <title>Genome assembly of Hyalangium minutum DSM 14724.</title>
        <authorList>
            <person name="Sharma G."/>
            <person name="Subramanian S."/>
        </authorList>
    </citation>
    <scope>NUCLEOTIDE SEQUENCE [LARGE SCALE GENOMIC DNA]</scope>
    <source>
        <strain evidence="1 2">DSM 14724</strain>
    </source>
</reference>
<evidence type="ECO:0000313" key="1">
    <source>
        <dbReference type="EMBL" id="KFE64641.1"/>
    </source>
</evidence>